<name>A0A8S1KRR4_PARPR</name>
<keyword evidence="2" id="KW-1185">Reference proteome</keyword>
<protein>
    <submittedName>
        <fullName evidence="1">Uncharacterized protein</fullName>
    </submittedName>
</protein>
<evidence type="ECO:0000313" key="1">
    <source>
        <dbReference type="EMBL" id="CAD8057958.1"/>
    </source>
</evidence>
<evidence type="ECO:0000313" key="2">
    <source>
        <dbReference type="Proteomes" id="UP000688137"/>
    </source>
</evidence>
<sequence length="2050" mass="237301">MKMGLQQQSTSVKYSLSPQCQQKIITENKCDNSFSKALCMQLKNEGCIFDLNQGGCIQLKNNEHKIPNCQSISNNCHISQSSNAICQSAKKQSDNQCLSFQSNQQICQNLDDQSFNYYCDNIQQDDQPILCAKAQDICRFDGVKCVNTIVDPCQCDKSYSKQLCEKCGCDFMFLGYCQQQKELAPQINEDCSNKYYLCYEVTEFVFNNKQKVCGLVDQACKFTNKCEDATHSTCKELIGLVVSQQACIRCQGQGMIYDSINQLCIPLIENINECENLNKQGCLQNTRNIKCKWNKIKCLKCNQYKYECQNIQNIEQTDKLDCSILNYDSCNQEQQNKCWFNIETQLCIKYNPLKGQCNTLKNKSICNLSMVQSCIWNGNICQISLQHQQCEGLNKFGCLNFQYKPCLWSQLNQTCKQANLNDQINNCNQFDNYEMNALTCTQINTQNKQSCILGKNYKCRQIIESILYDCETAGLNQQACILKTKNSCAFKNNKCISFQNQNEGCQPYLNEEACLNQQQICKFKNEQCSDLNFSNFNQLLALDDATYSGRVCQFIDLQIGYIYSQMQKRCIKVDNLKTKLTNCLSPGINQYACLNQIESFCEFKQNKCQYFNKEQLNQCFNTLNKFACTQADKILCKYQNNQCYEFSQTDEFDCKSSQFNNSQVNQKICSSDIKNPCFYDSKTKLCSLIENSLIQQKCEGLNKQACIFNSDQLLCEFIESEKKCQGSYGTSFCEDLVNKNKCLAITTKRQYCQFSQTQGCYKIDELQILNNCETDIQINPITCSKTNDIACFYDKKQKKCKEYKQLGEEDSHVTNSENFTYQNYQLSNIDSFNKKTCVQFNQSFSLKDSQLIKKNVLLFWKEGCFEVKSIQLFYLRCDDNLNRNTCVSIKTPLQYCQYINDKCINAKLDDFITQNCDSIKNINSGIFCAQTTKVPCQFNQFQYKCETVKQNMIECVEKNPEQKGYNESACSLDSEKCIFNDQCYKVNKQKLQFCENALDLAQCSQVQIDGCQIYQNNCVKIQDTDYSKLKCEEAINLIGCVNIQTEGQYCQFVGSKCVSHNLFQMQSTECQRLTNVNHYIFCEYPKDVGCIYDFYSKSCKIVSQYQYISCQRGINKIACLQQTDKNLKCQFYQYCQDFDSGIYNCKLSNQNLCCKLADSKENCLSQNIYKCQWFDNDCQSYPSNQKNKCDDIYYSSLLVCTSIQDNFCIYDKDNHKCKSIDPISCEQLQSSSQCSRMSTLPCIWNDNQQQCIYLENQDLNDLNSNIASVQLSCEDIKVQSGSQRACMNIDQQGQMCIFIDNKCQTFKQSENVNNCLDNININSCLQQTISDCFWDLQLVKGIKSLEEDEYNVYYGKCINFENFDQIGCNTQLSYTSCLKIEKEGAYCIWKNQQCQNIDTDHNIVYDPLSLLQINSNVCNLINNGDIVQYDKNINQCVIIRDFLTISCLTEGLNKKACLNIKFQDCLWDSTQRKCKRQKPSQKQNSCKIQNFSSYLCAQIQLEEPCGFIKGGCDYVNLDQVKCNQDGLNKYACLNIIQYPCIWIKNESDENYHCEDFIPSTPCDQIPQNINSKVCSIVTDGPCFYNEYNLKCEVPNQDQINCALSGLNSIGCVQIENCFFDQKCQLLNKHLYKCDDFPVANKLICKNAIDSCKYNEIQYGCSSTYEELCSNDSLSDNACLTSPHCILLPQGCQCRQFVETYDCNFITEQKKCQQQSHCIFEQNNQQCRLVACKDFNFNECEGKTILNTFCYSSNQQCLPASKCQEIINPQQDCQKYQFNNRPCQMINNKEKCEQFECEKFDKDLCRKYQQYCKFEEVCKTKQCQDLTYQYCTQNKCDWNKKEDICEDQIECQSILDQILCNQKKFNNKQCLWIEKNNRQFCIQDGCHKLQEFQYCSGSQVANETCVELSNATCVSCEEIFDPCECLNQPNYCYYDINNSKCASKKCESYSTEDECPFEFCIFIQQSCQMKCETNNEKFDCQNIDKCEWIEEEGRCKIKCQNITQYQQCKDNQCFWDDVQQLCKDFQYQTPKIEFGAEIIFPTFAIIGLILF</sequence>
<organism evidence="1 2">
    <name type="scientific">Paramecium primaurelia</name>
    <dbReference type="NCBI Taxonomy" id="5886"/>
    <lineage>
        <taxon>Eukaryota</taxon>
        <taxon>Sar</taxon>
        <taxon>Alveolata</taxon>
        <taxon>Ciliophora</taxon>
        <taxon>Intramacronucleata</taxon>
        <taxon>Oligohymenophorea</taxon>
        <taxon>Peniculida</taxon>
        <taxon>Parameciidae</taxon>
        <taxon>Paramecium</taxon>
    </lineage>
</organism>
<dbReference type="Proteomes" id="UP000688137">
    <property type="component" value="Unassembled WGS sequence"/>
</dbReference>
<reference evidence="1" key="1">
    <citation type="submission" date="2021-01" db="EMBL/GenBank/DDBJ databases">
        <authorList>
            <consortium name="Genoscope - CEA"/>
            <person name="William W."/>
        </authorList>
    </citation>
    <scope>NUCLEOTIDE SEQUENCE</scope>
</reference>
<accession>A0A8S1KRR4</accession>
<proteinExistence type="predicted"/>
<dbReference type="EMBL" id="CAJJDM010000025">
    <property type="protein sequence ID" value="CAD8057958.1"/>
    <property type="molecule type" value="Genomic_DNA"/>
</dbReference>
<comment type="caution">
    <text evidence="1">The sequence shown here is derived from an EMBL/GenBank/DDBJ whole genome shotgun (WGS) entry which is preliminary data.</text>
</comment>
<gene>
    <name evidence="1" type="ORF">PPRIM_AZ9-3.1.T0260305</name>
</gene>